<evidence type="ECO:0000313" key="1">
    <source>
        <dbReference type="EMBL" id="KAK4012870.1"/>
    </source>
</evidence>
<comment type="caution">
    <text evidence="1">The sequence shown here is derived from an EMBL/GenBank/DDBJ whole genome shotgun (WGS) entry which is preliminary data.</text>
</comment>
<dbReference type="Proteomes" id="UP001234178">
    <property type="component" value="Unassembled WGS sequence"/>
</dbReference>
<name>A0ABQ9ZIX3_9CRUS</name>
<sequence>MAYEYPSQCNSVEDVNNCRVRAACTLVLTVRFAECAVTFDYPAAARKDFLFYFGHDDILKH</sequence>
<organism evidence="1 2">
    <name type="scientific">Daphnia magna</name>
    <dbReference type="NCBI Taxonomy" id="35525"/>
    <lineage>
        <taxon>Eukaryota</taxon>
        <taxon>Metazoa</taxon>
        <taxon>Ecdysozoa</taxon>
        <taxon>Arthropoda</taxon>
        <taxon>Crustacea</taxon>
        <taxon>Branchiopoda</taxon>
        <taxon>Diplostraca</taxon>
        <taxon>Cladocera</taxon>
        <taxon>Anomopoda</taxon>
        <taxon>Daphniidae</taxon>
        <taxon>Daphnia</taxon>
    </lineage>
</organism>
<accession>A0ABQ9ZIX3</accession>
<proteinExistence type="predicted"/>
<keyword evidence="2" id="KW-1185">Reference proteome</keyword>
<gene>
    <name evidence="1" type="ORF">OUZ56_025121</name>
</gene>
<evidence type="ECO:0000313" key="2">
    <source>
        <dbReference type="Proteomes" id="UP001234178"/>
    </source>
</evidence>
<dbReference type="EMBL" id="JAOYFB010000004">
    <property type="protein sequence ID" value="KAK4012870.1"/>
    <property type="molecule type" value="Genomic_DNA"/>
</dbReference>
<reference evidence="1 2" key="1">
    <citation type="journal article" date="2023" name="Nucleic Acids Res.">
        <title>The hologenome of Daphnia magna reveals possible DNA methylation and microbiome-mediated evolution of the host genome.</title>
        <authorList>
            <person name="Chaturvedi A."/>
            <person name="Li X."/>
            <person name="Dhandapani V."/>
            <person name="Marshall H."/>
            <person name="Kissane S."/>
            <person name="Cuenca-Cambronero M."/>
            <person name="Asole G."/>
            <person name="Calvet F."/>
            <person name="Ruiz-Romero M."/>
            <person name="Marangio P."/>
            <person name="Guigo R."/>
            <person name="Rago D."/>
            <person name="Mirbahai L."/>
            <person name="Eastwood N."/>
            <person name="Colbourne J.K."/>
            <person name="Zhou J."/>
            <person name="Mallon E."/>
            <person name="Orsini L."/>
        </authorList>
    </citation>
    <scope>NUCLEOTIDE SEQUENCE [LARGE SCALE GENOMIC DNA]</scope>
    <source>
        <strain evidence="1">LRV0_1</strain>
    </source>
</reference>
<protein>
    <submittedName>
        <fullName evidence="1">Uncharacterized protein</fullName>
    </submittedName>
</protein>